<dbReference type="Gramene" id="AUR62011780-RA">
    <property type="protein sequence ID" value="AUR62011780-RA:cds"/>
    <property type="gene ID" value="AUR62011780"/>
</dbReference>
<evidence type="ECO:0000259" key="4">
    <source>
        <dbReference type="Pfam" id="PF22770"/>
    </source>
</evidence>
<feature type="domain" description="POP1 C-terminal" evidence="4">
    <location>
        <begin position="618"/>
        <end position="704"/>
    </location>
</feature>
<dbReference type="AlphaFoldDB" id="A0A803LF24"/>
<dbReference type="GO" id="GO:0016020">
    <property type="term" value="C:membrane"/>
    <property type="evidence" value="ECO:0007669"/>
    <property type="project" value="UniProtKB-SubCell"/>
</dbReference>
<evidence type="ECO:0000313" key="6">
    <source>
        <dbReference type="Proteomes" id="UP000596660"/>
    </source>
</evidence>
<dbReference type="PANTHER" id="PTHR22731">
    <property type="entry name" value="RIBONUCLEASES P/MRP PROTEIN SUBUNIT POP1"/>
    <property type="match status" value="1"/>
</dbReference>
<accession>A0A803LF24</accession>
<keyword evidence="2" id="KW-0472">Membrane</keyword>
<dbReference type="InterPro" id="IPR018000">
    <property type="entry name" value="Neurotransmitter_ion_chnl_CS"/>
</dbReference>
<dbReference type="GO" id="GO:0001682">
    <property type="term" value="P:tRNA 5'-leader removal"/>
    <property type="evidence" value="ECO:0007669"/>
    <property type="project" value="InterPro"/>
</dbReference>
<name>A0A803LF24_CHEQI</name>
<reference evidence="5" key="2">
    <citation type="submission" date="2021-03" db="UniProtKB">
        <authorList>
            <consortium name="EnsemblPlants"/>
        </authorList>
    </citation>
    <scope>IDENTIFICATION</scope>
</reference>
<evidence type="ECO:0000259" key="3">
    <source>
        <dbReference type="Pfam" id="PF08170"/>
    </source>
</evidence>
<evidence type="ECO:0000256" key="1">
    <source>
        <dbReference type="ARBA" id="ARBA00004370"/>
    </source>
</evidence>
<reference evidence="5" key="1">
    <citation type="journal article" date="2017" name="Nature">
        <title>The genome of Chenopodium quinoa.</title>
        <authorList>
            <person name="Jarvis D.E."/>
            <person name="Ho Y.S."/>
            <person name="Lightfoot D.J."/>
            <person name="Schmoeckel S.M."/>
            <person name="Li B."/>
            <person name="Borm T.J.A."/>
            <person name="Ohyanagi H."/>
            <person name="Mineta K."/>
            <person name="Michell C.T."/>
            <person name="Saber N."/>
            <person name="Kharbatia N.M."/>
            <person name="Rupper R.R."/>
            <person name="Sharp A.R."/>
            <person name="Dally N."/>
            <person name="Boughton B.A."/>
            <person name="Woo Y.H."/>
            <person name="Gao G."/>
            <person name="Schijlen E.G.W.M."/>
            <person name="Guo X."/>
            <person name="Momin A.A."/>
            <person name="Negrao S."/>
            <person name="Al-Babili S."/>
            <person name="Gehring C."/>
            <person name="Roessner U."/>
            <person name="Jung C."/>
            <person name="Murphy K."/>
            <person name="Arold S.T."/>
            <person name="Gojobori T."/>
            <person name="van der Linden C.G."/>
            <person name="van Loo E.N."/>
            <person name="Jellen E.N."/>
            <person name="Maughan P.J."/>
            <person name="Tester M."/>
        </authorList>
    </citation>
    <scope>NUCLEOTIDE SEQUENCE [LARGE SCALE GENOMIC DNA]</scope>
    <source>
        <strain evidence="5">cv. PI 614886</strain>
    </source>
</reference>
<dbReference type="EnsemblPlants" id="AUR62011780-RA">
    <property type="protein sequence ID" value="AUR62011780-RA:cds"/>
    <property type="gene ID" value="AUR62011780"/>
</dbReference>
<dbReference type="OMA" id="RPFKEGC"/>
<dbReference type="GO" id="GO:0005655">
    <property type="term" value="C:nucleolar ribonuclease P complex"/>
    <property type="evidence" value="ECO:0007669"/>
    <property type="project" value="InterPro"/>
</dbReference>
<dbReference type="Proteomes" id="UP000596660">
    <property type="component" value="Unplaced"/>
</dbReference>
<dbReference type="InterPro" id="IPR039182">
    <property type="entry name" value="Pop1"/>
</dbReference>
<feature type="domain" description="POPLD" evidence="3">
    <location>
        <begin position="371"/>
        <end position="460"/>
    </location>
</feature>
<dbReference type="GO" id="GO:0000172">
    <property type="term" value="C:ribonuclease MRP complex"/>
    <property type="evidence" value="ECO:0007669"/>
    <property type="project" value="InterPro"/>
</dbReference>
<protein>
    <recommendedName>
        <fullName evidence="7">POPLD domain-containing protein</fullName>
    </recommendedName>
</protein>
<keyword evidence="6" id="KW-1185">Reference proteome</keyword>
<organism evidence="5 6">
    <name type="scientific">Chenopodium quinoa</name>
    <name type="common">Quinoa</name>
    <dbReference type="NCBI Taxonomy" id="63459"/>
    <lineage>
        <taxon>Eukaryota</taxon>
        <taxon>Viridiplantae</taxon>
        <taxon>Streptophyta</taxon>
        <taxon>Embryophyta</taxon>
        <taxon>Tracheophyta</taxon>
        <taxon>Spermatophyta</taxon>
        <taxon>Magnoliopsida</taxon>
        <taxon>eudicotyledons</taxon>
        <taxon>Gunneridae</taxon>
        <taxon>Pentapetalae</taxon>
        <taxon>Caryophyllales</taxon>
        <taxon>Chenopodiaceae</taxon>
        <taxon>Chenopodioideae</taxon>
        <taxon>Atripliceae</taxon>
        <taxon>Chenopodium</taxon>
    </lineage>
</organism>
<dbReference type="InterPro" id="IPR012590">
    <property type="entry name" value="POPLD_dom"/>
</dbReference>
<dbReference type="Pfam" id="PF08170">
    <property type="entry name" value="POPLD"/>
    <property type="match status" value="1"/>
</dbReference>
<dbReference type="PROSITE" id="PS00236">
    <property type="entry name" value="NEUROTR_ION_CHANNEL"/>
    <property type="match status" value="1"/>
</dbReference>
<evidence type="ECO:0000313" key="5">
    <source>
        <dbReference type="EnsemblPlants" id="AUR62011780-RA:cds"/>
    </source>
</evidence>
<evidence type="ECO:0008006" key="7">
    <source>
        <dbReference type="Google" id="ProtNLM"/>
    </source>
</evidence>
<comment type="subcellular location">
    <subcellularLocation>
        <location evidence="1">Membrane</location>
    </subcellularLocation>
</comment>
<proteinExistence type="predicted"/>
<dbReference type="InterPro" id="IPR055079">
    <property type="entry name" value="POP1_C"/>
</dbReference>
<sequence>MDKFWGFYLPVGLHGSGKGSRALLKWYKQGSVVHDASYYSAVQLEGSEEALSSILSMLLVPSMIDHPEDICQRLLSGKIYGRAMLHHARQDGFDAICPVTYMWRPLHQHNNVGTKDKGADENMETESSSQLPQLWIWMHPSAFREGLDCLKLACQNMTNETGIMIGCVSLDGQLANLEVMGSRAFQLLQKILHPIALSVEDSVELNTGSATAYTNGCEIKPKNNLENEDCFSSGAAVLLTVVDPRSSCHKKSLAAPAANLANDQCGSMEDKSEENYAGNLLTKEEVLSTLQSKYDSNASLSNCKDLWDASNGIHPPVEEHKLCLEKHQKSLDFFRLKDTSSTKFASVDGHFSRFCPILLLRNADEADRLTGWSIILPISWVKAFWIPLISGGAHAIGLREKHWIACDVGLPYFPSDFPDCNAYSRSMEIKASAVDKTLENCPSATRPFEIPIQLPWNSKWFSFSRGAGEGNEMDFSSNLTCSADLVGKLSDTLLVSNSVYSEVLVARTSRMLTSFLKEISSDNLLLFPKGLDRPTLSHLMMKEAKISASNLATLTCDRRLCYVRVVLHAFKEGVFDEGAVVCAPCLSDITLLKSRPEDNEGLQVPHAFVGSYVKKLPSGKWDFHMPMDPAAREAYRPPVGFVTSGFVRGSKKPGAVAFCEAVLLAHLRFEQWSWMPSKKRRKEVFVLVRNLRSTAYRLALATIVLERQEEDVESL</sequence>
<evidence type="ECO:0000256" key="2">
    <source>
        <dbReference type="ARBA" id="ARBA00023136"/>
    </source>
</evidence>
<dbReference type="PANTHER" id="PTHR22731:SF3">
    <property type="entry name" value="RIBONUCLEASES P_MRP PROTEIN SUBUNIT POP1"/>
    <property type="match status" value="1"/>
</dbReference>
<dbReference type="Pfam" id="PF22770">
    <property type="entry name" value="POP1_C"/>
    <property type="match status" value="1"/>
</dbReference>